<dbReference type="Proteomes" id="UP000533476">
    <property type="component" value="Unassembled WGS sequence"/>
</dbReference>
<organism evidence="1 2">
    <name type="scientific">Sulfobacillus harzensis</name>
    <dbReference type="NCBI Taxonomy" id="2729629"/>
    <lineage>
        <taxon>Bacteria</taxon>
        <taxon>Bacillati</taxon>
        <taxon>Bacillota</taxon>
        <taxon>Clostridia</taxon>
        <taxon>Eubacteriales</taxon>
        <taxon>Clostridiales Family XVII. Incertae Sedis</taxon>
        <taxon>Sulfobacillus</taxon>
    </lineage>
</organism>
<dbReference type="RefSeq" id="WP_169101430.1">
    <property type="nucleotide sequence ID" value="NZ_JABBVZ010000067.1"/>
</dbReference>
<reference evidence="1 2" key="1">
    <citation type="submission" date="2020-04" db="EMBL/GenBank/DDBJ databases">
        <authorList>
            <person name="Zhang R."/>
            <person name="Schippers A."/>
        </authorList>
    </citation>
    <scope>NUCLEOTIDE SEQUENCE [LARGE SCALE GENOMIC DNA]</scope>
    <source>
        <strain evidence="1 2">DSM 109850</strain>
    </source>
</reference>
<comment type="caution">
    <text evidence="1">The sequence shown here is derived from an EMBL/GenBank/DDBJ whole genome shotgun (WGS) entry which is preliminary data.</text>
</comment>
<protein>
    <submittedName>
        <fullName evidence="1">Uncharacterized protein</fullName>
    </submittedName>
</protein>
<accession>A0A7Y0L5Y0</accession>
<name>A0A7Y0L5Y0_9FIRM</name>
<evidence type="ECO:0000313" key="2">
    <source>
        <dbReference type="Proteomes" id="UP000533476"/>
    </source>
</evidence>
<sequence length="85" mass="9440">MDFNRLAKGFDTHPGDPLWHDAVCRPLRLARDIGAIALIWDAATDTRHGWGTLSTNGQTFVRLSHCPYCGQSLMDNAPRSAESEE</sequence>
<gene>
    <name evidence="1" type="ORF">HIJ39_15920</name>
</gene>
<proteinExistence type="predicted"/>
<dbReference type="EMBL" id="JABBVZ010000067">
    <property type="protein sequence ID" value="NMP23826.1"/>
    <property type="molecule type" value="Genomic_DNA"/>
</dbReference>
<evidence type="ECO:0000313" key="1">
    <source>
        <dbReference type="EMBL" id="NMP23826.1"/>
    </source>
</evidence>
<dbReference type="AlphaFoldDB" id="A0A7Y0L5Y0"/>
<keyword evidence="2" id="KW-1185">Reference proteome</keyword>